<dbReference type="InterPro" id="IPR001238">
    <property type="entry name" value="DNA-binding_RecF"/>
</dbReference>
<keyword evidence="5 9" id="KW-0235">DNA replication</keyword>
<dbReference type="InterPro" id="IPR042174">
    <property type="entry name" value="RecF_2"/>
</dbReference>
<feature type="domain" description="Cyclic nucleotide-binding" evidence="11">
    <location>
        <begin position="309"/>
        <end position="372"/>
    </location>
</feature>
<proteinExistence type="inferred from homology"/>
<dbReference type="AlphaFoldDB" id="A0AA41YEB1"/>
<dbReference type="GO" id="GO:0005737">
    <property type="term" value="C:cytoplasm"/>
    <property type="evidence" value="ECO:0007669"/>
    <property type="project" value="UniProtKB-SubCell"/>
</dbReference>
<dbReference type="SUPFAM" id="SSF52540">
    <property type="entry name" value="P-loop containing nucleoside triphosphate hydrolases"/>
    <property type="match status" value="1"/>
</dbReference>
<dbReference type="InterPro" id="IPR027417">
    <property type="entry name" value="P-loop_NTPase"/>
</dbReference>
<evidence type="ECO:0000313" key="12">
    <source>
        <dbReference type="EMBL" id="MCW0484152.1"/>
    </source>
</evidence>
<dbReference type="GO" id="GO:0000731">
    <property type="term" value="P:DNA synthesis involved in DNA repair"/>
    <property type="evidence" value="ECO:0007669"/>
    <property type="project" value="TreeGrafter"/>
</dbReference>
<keyword evidence="9 10" id="KW-0227">DNA damage</keyword>
<accession>A0AA41YEB1</accession>
<evidence type="ECO:0000256" key="6">
    <source>
        <dbReference type="ARBA" id="ARBA00022741"/>
    </source>
</evidence>
<dbReference type="GO" id="GO:0006260">
    <property type="term" value="P:DNA replication"/>
    <property type="evidence" value="ECO:0007669"/>
    <property type="project" value="UniProtKB-UniRule"/>
</dbReference>
<evidence type="ECO:0000256" key="5">
    <source>
        <dbReference type="ARBA" id="ARBA00022705"/>
    </source>
</evidence>
<dbReference type="PANTHER" id="PTHR32182">
    <property type="entry name" value="DNA REPLICATION AND REPAIR PROTEIN RECF"/>
    <property type="match status" value="1"/>
</dbReference>
<dbReference type="InterPro" id="IPR003395">
    <property type="entry name" value="RecF/RecN/SMC_N"/>
</dbReference>
<protein>
    <recommendedName>
        <fullName evidence="3 9">DNA replication and repair protein RecF</fullName>
    </recommendedName>
</protein>
<evidence type="ECO:0000256" key="2">
    <source>
        <dbReference type="ARBA" id="ARBA00008016"/>
    </source>
</evidence>
<dbReference type="NCBIfam" id="TIGR00611">
    <property type="entry name" value="recf"/>
    <property type="match status" value="1"/>
</dbReference>
<keyword evidence="7 9" id="KW-0067">ATP-binding</keyword>
<name>A0AA41YEB1_9BACT</name>
<dbReference type="HAMAP" id="MF_00365">
    <property type="entry name" value="RecF"/>
    <property type="match status" value="1"/>
</dbReference>
<keyword evidence="9 10" id="KW-0742">SOS response</keyword>
<comment type="subcellular location">
    <subcellularLocation>
        <location evidence="1 9 10">Cytoplasm</location>
    </subcellularLocation>
</comment>
<comment type="caution">
    <text evidence="12">The sequence shown here is derived from an EMBL/GenBank/DDBJ whole genome shotgun (WGS) entry which is preliminary data.</text>
</comment>
<dbReference type="Gene3D" id="1.20.1050.90">
    <property type="entry name" value="RecF/RecN/SMC, N-terminal domain"/>
    <property type="match status" value="1"/>
</dbReference>
<dbReference type="PROSITE" id="PS50042">
    <property type="entry name" value="CNMP_BINDING_3"/>
    <property type="match status" value="1"/>
</dbReference>
<keyword evidence="13" id="KW-1185">Reference proteome</keyword>
<evidence type="ECO:0000256" key="8">
    <source>
        <dbReference type="ARBA" id="ARBA00023125"/>
    </source>
</evidence>
<feature type="binding site" evidence="9">
    <location>
        <begin position="30"/>
        <end position="37"/>
    </location>
    <ligand>
        <name>ATP</name>
        <dbReference type="ChEBI" id="CHEBI:30616"/>
    </ligand>
</feature>
<reference evidence="12" key="1">
    <citation type="submission" date="2022-10" db="EMBL/GenBank/DDBJ databases">
        <title>Gaoshiqiia sediminis gen. nov., sp. nov., isolated from coastal sediment.</title>
        <authorList>
            <person name="Yu W.X."/>
            <person name="Mu D.S."/>
            <person name="Du J.Z."/>
            <person name="Liang Y.Q."/>
        </authorList>
    </citation>
    <scope>NUCLEOTIDE SEQUENCE</scope>
    <source>
        <strain evidence="12">A06</strain>
    </source>
</reference>
<keyword evidence="8 9" id="KW-0238">DNA-binding</keyword>
<evidence type="ECO:0000256" key="9">
    <source>
        <dbReference type="HAMAP-Rule" id="MF_00365"/>
    </source>
</evidence>
<dbReference type="Pfam" id="PF02463">
    <property type="entry name" value="SMC_N"/>
    <property type="match status" value="1"/>
</dbReference>
<dbReference type="InterPro" id="IPR018078">
    <property type="entry name" value="DNA-binding_RecF_CS"/>
</dbReference>
<dbReference type="PROSITE" id="PS00617">
    <property type="entry name" value="RECF_1"/>
    <property type="match status" value="1"/>
</dbReference>
<dbReference type="PANTHER" id="PTHR32182:SF0">
    <property type="entry name" value="DNA REPLICATION AND REPAIR PROTEIN RECF"/>
    <property type="match status" value="1"/>
</dbReference>
<keyword evidence="4 9" id="KW-0963">Cytoplasm</keyword>
<dbReference type="GO" id="GO:0005524">
    <property type="term" value="F:ATP binding"/>
    <property type="evidence" value="ECO:0007669"/>
    <property type="project" value="UniProtKB-UniRule"/>
</dbReference>
<dbReference type="RefSeq" id="WP_282592745.1">
    <property type="nucleotide sequence ID" value="NZ_JAPAAF010000029.1"/>
</dbReference>
<evidence type="ECO:0000256" key="4">
    <source>
        <dbReference type="ARBA" id="ARBA00022490"/>
    </source>
</evidence>
<keyword evidence="6 9" id="KW-0547">Nucleotide-binding</keyword>
<evidence type="ECO:0000256" key="3">
    <source>
        <dbReference type="ARBA" id="ARBA00020170"/>
    </source>
</evidence>
<evidence type="ECO:0000313" key="13">
    <source>
        <dbReference type="Proteomes" id="UP001163821"/>
    </source>
</evidence>
<dbReference type="GO" id="GO:0003697">
    <property type="term" value="F:single-stranded DNA binding"/>
    <property type="evidence" value="ECO:0007669"/>
    <property type="project" value="UniProtKB-UniRule"/>
</dbReference>
<organism evidence="12 13">
    <name type="scientific">Gaoshiqia sediminis</name>
    <dbReference type="NCBI Taxonomy" id="2986998"/>
    <lineage>
        <taxon>Bacteria</taxon>
        <taxon>Pseudomonadati</taxon>
        <taxon>Bacteroidota</taxon>
        <taxon>Bacteroidia</taxon>
        <taxon>Marinilabiliales</taxon>
        <taxon>Prolixibacteraceae</taxon>
        <taxon>Gaoshiqia</taxon>
    </lineage>
</organism>
<dbReference type="PROSITE" id="PS00618">
    <property type="entry name" value="RECF_2"/>
    <property type="match status" value="1"/>
</dbReference>
<dbReference type="Proteomes" id="UP001163821">
    <property type="component" value="Unassembled WGS sequence"/>
</dbReference>
<dbReference type="EMBL" id="JAPAAF010000029">
    <property type="protein sequence ID" value="MCW0484152.1"/>
    <property type="molecule type" value="Genomic_DNA"/>
</dbReference>
<evidence type="ECO:0000256" key="10">
    <source>
        <dbReference type="RuleBase" id="RU000578"/>
    </source>
</evidence>
<sequence length="372" mass="43556">MHLESLSLLNFKNLEEVDLQFSPDLNCFIGNNGAGKTNLMDAIYYLSFCKSFLNPVDGLNVRHEEEFFVIQGKYQRLGQDESIYCGLKRGQKKHFKRNKKEYQKLAEHIGLLPLIIITPSDIDLIMGGSEERRRFLDGLISQYDQIYLDHLLRYNRALLQRNKLLKQFASERSYNEDSLDVWDEQLVHYGNLIHLKRVEYIDRLQPVFQQYYELISCGNERIGMEHQSQLYETDFALLLRENRHKDRVVQYTTVGIHKDDILFNLGDYPIKKLGSQGQKKTYLVALKLAQFDFIKAMSGMTPILLLDDIFDKLDKSRVEQIVKLVADDHFGQIFITDTNREHLDQIIRQVAADSKIFRVSQGTVREQNHEEK</sequence>
<evidence type="ECO:0000256" key="7">
    <source>
        <dbReference type="ARBA" id="ARBA00022840"/>
    </source>
</evidence>
<evidence type="ECO:0000256" key="1">
    <source>
        <dbReference type="ARBA" id="ARBA00004496"/>
    </source>
</evidence>
<dbReference type="InterPro" id="IPR000595">
    <property type="entry name" value="cNMP-bd_dom"/>
</dbReference>
<gene>
    <name evidence="9" type="primary">recF</name>
    <name evidence="12" type="ORF">N2K84_15525</name>
</gene>
<keyword evidence="9 10" id="KW-0234">DNA repair</keyword>
<dbReference type="Gene3D" id="3.40.50.300">
    <property type="entry name" value="P-loop containing nucleotide triphosphate hydrolases"/>
    <property type="match status" value="1"/>
</dbReference>
<dbReference type="GO" id="GO:0006302">
    <property type="term" value="P:double-strand break repair"/>
    <property type="evidence" value="ECO:0007669"/>
    <property type="project" value="TreeGrafter"/>
</dbReference>
<comment type="function">
    <text evidence="9 10">The RecF protein is involved in DNA metabolism; it is required for DNA replication and normal SOS inducibility. RecF binds preferentially to single-stranded, linear DNA. It also seems to bind ATP.</text>
</comment>
<comment type="similarity">
    <text evidence="2 9 10">Belongs to the RecF family.</text>
</comment>
<evidence type="ECO:0000259" key="11">
    <source>
        <dbReference type="PROSITE" id="PS50042"/>
    </source>
</evidence>
<dbReference type="GO" id="GO:0009432">
    <property type="term" value="P:SOS response"/>
    <property type="evidence" value="ECO:0007669"/>
    <property type="project" value="UniProtKB-UniRule"/>
</dbReference>